<dbReference type="GO" id="GO:0000981">
    <property type="term" value="F:DNA-binding transcription factor activity, RNA polymerase II-specific"/>
    <property type="evidence" value="ECO:0007669"/>
    <property type="project" value="InterPro"/>
</dbReference>
<keyword evidence="6" id="KW-0539">Nucleus</keyword>
<organism evidence="9 10">
    <name type="scientific">Aspergillus steynii IBT 23096</name>
    <dbReference type="NCBI Taxonomy" id="1392250"/>
    <lineage>
        <taxon>Eukaryota</taxon>
        <taxon>Fungi</taxon>
        <taxon>Dikarya</taxon>
        <taxon>Ascomycota</taxon>
        <taxon>Pezizomycotina</taxon>
        <taxon>Eurotiomycetes</taxon>
        <taxon>Eurotiomycetidae</taxon>
        <taxon>Eurotiales</taxon>
        <taxon>Aspergillaceae</taxon>
        <taxon>Aspergillus</taxon>
        <taxon>Aspergillus subgen. Circumdati</taxon>
    </lineage>
</organism>
<dbReference type="GO" id="GO:0005634">
    <property type="term" value="C:nucleus"/>
    <property type="evidence" value="ECO:0007669"/>
    <property type="project" value="UniProtKB-SubCell"/>
</dbReference>
<evidence type="ECO:0000313" key="10">
    <source>
        <dbReference type="Proteomes" id="UP000234275"/>
    </source>
</evidence>
<keyword evidence="4" id="KW-0238">DNA-binding</keyword>
<dbReference type="Gene3D" id="4.10.240.10">
    <property type="entry name" value="Zn(2)-C6 fungal-type DNA-binding domain"/>
    <property type="match status" value="1"/>
</dbReference>
<gene>
    <name evidence="9" type="ORF">P170DRAFT_422014</name>
</gene>
<dbReference type="Pfam" id="PF00172">
    <property type="entry name" value="Zn_clus"/>
    <property type="match status" value="1"/>
</dbReference>
<evidence type="ECO:0000256" key="5">
    <source>
        <dbReference type="ARBA" id="ARBA00023163"/>
    </source>
</evidence>
<dbReference type="Proteomes" id="UP000234275">
    <property type="component" value="Unassembled WGS sequence"/>
</dbReference>
<reference evidence="9 10" key="1">
    <citation type="submission" date="2016-12" db="EMBL/GenBank/DDBJ databases">
        <title>The genomes of Aspergillus section Nigri reveals drivers in fungal speciation.</title>
        <authorList>
            <consortium name="DOE Joint Genome Institute"/>
            <person name="Vesth T.C."/>
            <person name="Nybo J."/>
            <person name="Theobald S."/>
            <person name="Brandl J."/>
            <person name="Frisvad J.C."/>
            <person name="Nielsen K.F."/>
            <person name="Lyhne E.K."/>
            <person name="Kogle M.E."/>
            <person name="Kuo A."/>
            <person name="Riley R."/>
            <person name="Clum A."/>
            <person name="Nolan M."/>
            <person name="Lipzen A."/>
            <person name="Salamov A."/>
            <person name="Henrissat B."/>
            <person name="Wiebenga A."/>
            <person name="De Vries R.P."/>
            <person name="Grigoriev I.V."/>
            <person name="Mortensen U.H."/>
            <person name="Andersen M.R."/>
            <person name="Baker S.E."/>
        </authorList>
    </citation>
    <scope>NUCLEOTIDE SEQUENCE [LARGE SCALE GENOMIC DNA]</scope>
    <source>
        <strain evidence="9 10">IBT 23096</strain>
    </source>
</reference>
<dbReference type="GO" id="GO:0003677">
    <property type="term" value="F:DNA binding"/>
    <property type="evidence" value="ECO:0007669"/>
    <property type="project" value="UniProtKB-KW"/>
</dbReference>
<evidence type="ECO:0000256" key="4">
    <source>
        <dbReference type="ARBA" id="ARBA00023125"/>
    </source>
</evidence>
<dbReference type="PROSITE" id="PS50048">
    <property type="entry name" value="ZN2_CY6_FUNGAL_2"/>
    <property type="match status" value="1"/>
</dbReference>
<keyword evidence="10" id="KW-1185">Reference proteome</keyword>
<dbReference type="InterPro" id="IPR050613">
    <property type="entry name" value="Sec_Metabolite_Reg"/>
</dbReference>
<dbReference type="GO" id="GO:0006351">
    <property type="term" value="P:DNA-templated transcription"/>
    <property type="evidence" value="ECO:0007669"/>
    <property type="project" value="InterPro"/>
</dbReference>
<dbReference type="Pfam" id="PF04082">
    <property type="entry name" value="Fungal_trans"/>
    <property type="match status" value="1"/>
</dbReference>
<protein>
    <recommendedName>
        <fullName evidence="8">Zn(2)-C6 fungal-type domain-containing protein</fullName>
    </recommendedName>
</protein>
<proteinExistence type="predicted"/>
<dbReference type="PANTHER" id="PTHR31001">
    <property type="entry name" value="UNCHARACTERIZED TRANSCRIPTIONAL REGULATORY PROTEIN"/>
    <property type="match status" value="1"/>
</dbReference>
<sequence length="706" mass="79853">MTDLHGQAEAAQGRHATSSATPQIRLSCEMCRRRKIKCDKLDPCSNCERLRVTCVPVERARLPRGRSSRGAAEKRPNNDTRLKDRIARLEGLIRGIADHGDDETTVDGFPSSKASCSTRSRESSAQPQSPGNGSQIEAKDGSRSPACSWKGLFRRRHDMRDTCGQTSLNPNCDSRSMCYQRILLMSRGSGTQKETVERGEFVDRTTQQKLCQIYLQRVDPFFKILHRPSLSAFLIDGKPYLNYAPGSLAPKALKYAVCFAAICSLDEEEYKHIFKVKKTLMVERYQKEAESVLTQADYITTNDLTVLQAFTLFLLSSRSQDQSRRVWTMLSIALRIAQALSLHMAEPPFPVTPFQREMRRRLWTAIGFLDIQAATDRASEPMMQVAWLQSNPPSNVNDHDISFEMDTPVQESTGFTDMTFTMITLKAQCVSRILNFTSAASPIVEPIHSRQQLVLDFQHTASTLLQHAQPHTIPFHWFARQVAECINACMQLIVLRPLQQHPKSPPPRVHGDRLLKLAVDVLLRNQEIRNNPRALPWRWIEYTFVPWHALAVAISELCVCQDPALMAKSWAPIEQAYERLGRLVADTSQGRIWKPMENIMAQARMRRDQLLQSPSRHLFFQVSYPSQPAASQPRIQSSQGFMQPAPIDYATSAAAPSFEITGLGPWPSVWDAVDWTNPLGENEMSWLNYENFIGDLHGITDLSSVQ</sequence>
<dbReference type="RefSeq" id="XP_024710773.1">
    <property type="nucleotide sequence ID" value="XM_024847404.1"/>
</dbReference>
<comment type="caution">
    <text evidence="9">The sequence shown here is derived from an EMBL/GenBank/DDBJ whole genome shotgun (WGS) entry which is preliminary data.</text>
</comment>
<dbReference type="CDD" id="cd00067">
    <property type="entry name" value="GAL4"/>
    <property type="match status" value="1"/>
</dbReference>
<name>A0A2I2GRH2_9EURO</name>
<dbReference type="VEuPathDB" id="FungiDB:P170DRAFT_422014"/>
<keyword evidence="2" id="KW-0479">Metal-binding</keyword>
<evidence type="ECO:0000259" key="8">
    <source>
        <dbReference type="PROSITE" id="PS50048"/>
    </source>
</evidence>
<evidence type="ECO:0000256" key="7">
    <source>
        <dbReference type="SAM" id="MobiDB-lite"/>
    </source>
</evidence>
<feature type="compositionally biased region" description="Polar residues" evidence="7">
    <location>
        <begin position="112"/>
        <end position="135"/>
    </location>
</feature>
<dbReference type="STRING" id="1392250.A0A2I2GRH2"/>
<evidence type="ECO:0000256" key="2">
    <source>
        <dbReference type="ARBA" id="ARBA00022723"/>
    </source>
</evidence>
<dbReference type="PANTHER" id="PTHR31001:SF50">
    <property type="entry name" value="ZN(II)2CYS6 TRANSCRIPTION FACTOR (EUROFUNG)"/>
    <property type="match status" value="1"/>
</dbReference>
<dbReference type="InterPro" id="IPR001138">
    <property type="entry name" value="Zn2Cys6_DnaBD"/>
</dbReference>
<evidence type="ECO:0000256" key="6">
    <source>
        <dbReference type="ARBA" id="ARBA00023242"/>
    </source>
</evidence>
<dbReference type="EMBL" id="MSFO01000001">
    <property type="protein sequence ID" value="PLB55471.1"/>
    <property type="molecule type" value="Genomic_DNA"/>
</dbReference>
<evidence type="ECO:0000256" key="1">
    <source>
        <dbReference type="ARBA" id="ARBA00004123"/>
    </source>
</evidence>
<accession>A0A2I2GRH2</accession>
<dbReference type="AlphaFoldDB" id="A0A2I2GRH2"/>
<comment type="subcellular location">
    <subcellularLocation>
        <location evidence="1">Nucleus</location>
    </subcellularLocation>
</comment>
<dbReference type="OrthoDB" id="435881at2759"/>
<dbReference type="SUPFAM" id="SSF57701">
    <property type="entry name" value="Zn2/Cys6 DNA-binding domain"/>
    <property type="match status" value="1"/>
</dbReference>
<feature type="region of interest" description="Disordered" evidence="7">
    <location>
        <begin position="63"/>
        <end position="83"/>
    </location>
</feature>
<dbReference type="PROSITE" id="PS00463">
    <property type="entry name" value="ZN2_CY6_FUNGAL_1"/>
    <property type="match status" value="1"/>
</dbReference>
<dbReference type="InterPro" id="IPR007219">
    <property type="entry name" value="XnlR_reg_dom"/>
</dbReference>
<evidence type="ECO:0000256" key="3">
    <source>
        <dbReference type="ARBA" id="ARBA00023015"/>
    </source>
</evidence>
<feature type="region of interest" description="Disordered" evidence="7">
    <location>
        <begin position="98"/>
        <end position="145"/>
    </location>
</feature>
<feature type="domain" description="Zn(2)-C6 fungal-type" evidence="8">
    <location>
        <begin position="27"/>
        <end position="55"/>
    </location>
</feature>
<dbReference type="CDD" id="cd12148">
    <property type="entry name" value="fungal_TF_MHR"/>
    <property type="match status" value="1"/>
</dbReference>
<evidence type="ECO:0000313" key="9">
    <source>
        <dbReference type="EMBL" id="PLB55471.1"/>
    </source>
</evidence>
<keyword evidence="5" id="KW-0804">Transcription</keyword>
<keyword evidence="3" id="KW-0805">Transcription regulation</keyword>
<dbReference type="InterPro" id="IPR036864">
    <property type="entry name" value="Zn2-C6_fun-type_DNA-bd_sf"/>
</dbReference>
<dbReference type="GeneID" id="36555103"/>
<dbReference type="GO" id="GO:0009893">
    <property type="term" value="P:positive regulation of metabolic process"/>
    <property type="evidence" value="ECO:0007669"/>
    <property type="project" value="UniProtKB-ARBA"/>
</dbReference>
<dbReference type="SMART" id="SM00066">
    <property type="entry name" value="GAL4"/>
    <property type="match status" value="1"/>
</dbReference>
<feature type="compositionally biased region" description="Basic and acidic residues" evidence="7">
    <location>
        <begin position="71"/>
        <end position="83"/>
    </location>
</feature>
<dbReference type="GO" id="GO:0008270">
    <property type="term" value="F:zinc ion binding"/>
    <property type="evidence" value="ECO:0007669"/>
    <property type="project" value="InterPro"/>
</dbReference>